<evidence type="ECO:0000256" key="2">
    <source>
        <dbReference type="RuleBase" id="RU003616"/>
    </source>
</evidence>
<keyword evidence="5" id="KW-1185">Reference proteome</keyword>
<comment type="similarity">
    <text evidence="1 2">Belongs to the small heat shock protein (HSP20) family.</text>
</comment>
<dbReference type="GO" id="GO:0042026">
    <property type="term" value="P:protein refolding"/>
    <property type="evidence" value="ECO:0007669"/>
    <property type="project" value="TreeGrafter"/>
</dbReference>
<dbReference type="InterPro" id="IPR002068">
    <property type="entry name" value="A-crystallin/Hsp20_dom"/>
</dbReference>
<reference evidence="4" key="1">
    <citation type="submission" date="2023-07" db="EMBL/GenBank/DDBJ databases">
        <authorList>
            <consortium name="CYATHOMIX"/>
        </authorList>
    </citation>
    <scope>NUCLEOTIDE SEQUENCE</scope>
    <source>
        <strain evidence="4">N/A</strain>
    </source>
</reference>
<dbReference type="PROSITE" id="PS01031">
    <property type="entry name" value="SHSP"/>
    <property type="match status" value="1"/>
</dbReference>
<dbReference type="SUPFAM" id="SSF49764">
    <property type="entry name" value="HSP20-like chaperones"/>
    <property type="match status" value="1"/>
</dbReference>
<evidence type="ECO:0000313" key="4">
    <source>
        <dbReference type="EMBL" id="CAJ0597003.1"/>
    </source>
</evidence>
<name>A0AA36M3J7_CYLNA</name>
<dbReference type="Pfam" id="PF00011">
    <property type="entry name" value="HSP20"/>
    <property type="match status" value="1"/>
</dbReference>
<protein>
    <recommendedName>
        <fullName evidence="3">SHSP domain-containing protein</fullName>
    </recommendedName>
</protein>
<evidence type="ECO:0000256" key="1">
    <source>
        <dbReference type="PROSITE-ProRule" id="PRU00285"/>
    </source>
</evidence>
<dbReference type="EMBL" id="CATQJL010000223">
    <property type="protein sequence ID" value="CAJ0597003.1"/>
    <property type="molecule type" value="Genomic_DNA"/>
</dbReference>
<dbReference type="GO" id="GO:0009408">
    <property type="term" value="P:response to heat"/>
    <property type="evidence" value="ECO:0007669"/>
    <property type="project" value="TreeGrafter"/>
</dbReference>
<accession>A0AA36M3J7</accession>
<dbReference type="CDD" id="cd06526">
    <property type="entry name" value="metazoan_ACD"/>
    <property type="match status" value="1"/>
</dbReference>
<dbReference type="GO" id="GO:0036498">
    <property type="term" value="P:IRE1-mediated unfolded protein response"/>
    <property type="evidence" value="ECO:0007669"/>
    <property type="project" value="TreeGrafter"/>
</dbReference>
<dbReference type="PANTHER" id="PTHR45640">
    <property type="entry name" value="HEAT SHOCK PROTEIN HSP-12.2-RELATED"/>
    <property type="match status" value="1"/>
</dbReference>
<sequence length="173" mass="20390">MQRPATLDHLSNFTPKMSLWPRSPMWDMTRSPMWDDPFFREQYERFRMMERGMFPYWRNADPSVMSVANDTQQVINDDKRFAVSLDVSQFRPDELKVQLEGRQLVIEGKQENKGDNNYTERSFVRKWTLPDDVNIDAIRSELSDVGHLSIEAPKTGQKPENVRAIPIQRTLQQ</sequence>
<dbReference type="GO" id="GO:0005634">
    <property type="term" value="C:nucleus"/>
    <property type="evidence" value="ECO:0007669"/>
    <property type="project" value="TreeGrafter"/>
</dbReference>
<dbReference type="PANTHER" id="PTHR45640:SF1">
    <property type="entry name" value="HEAT SHOCK PROTEIN HSP-16.1_HSP-16.11-RELATED"/>
    <property type="match status" value="1"/>
</dbReference>
<evidence type="ECO:0000313" key="5">
    <source>
        <dbReference type="Proteomes" id="UP001176961"/>
    </source>
</evidence>
<gene>
    <name evidence="4" type="ORF">CYNAS_LOCUS8986</name>
</gene>
<dbReference type="GO" id="GO:0005737">
    <property type="term" value="C:cytoplasm"/>
    <property type="evidence" value="ECO:0007669"/>
    <property type="project" value="TreeGrafter"/>
</dbReference>
<organism evidence="4 5">
    <name type="scientific">Cylicocyclus nassatus</name>
    <name type="common">Nematode worm</name>
    <dbReference type="NCBI Taxonomy" id="53992"/>
    <lineage>
        <taxon>Eukaryota</taxon>
        <taxon>Metazoa</taxon>
        <taxon>Ecdysozoa</taxon>
        <taxon>Nematoda</taxon>
        <taxon>Chromadorea</taxon>
        <taxon>Rhabditida</taxon>
        <taxon>Rhabditina</taxon>
        <taxon>Rhabditomorpha</taxon>
        <taxon>Strongyloidea</taxon>
        <taxon>Strongylidae</taxon>
        <taxon>Cylicocyclus</taxon>
    </lineage>
</organism>
<feature type="domain" description="SHSP" evidence="3">
    <location>
        <begin position="63"/>
        <end position="170"/>
    </location>
</feature>
<dbReference type="InterPro" id="IPR001436">
    <property type="entry name" value="Alpha-crystallin/sHSP_animal"/>
</dbReference>
<proteinExistence type="inferred from homology"/>
<dbReference type="PRINTS" id="PR00299">
    <property type="entry name" value="ACRYSTALLIN"/>
</dbReference>
<dbReference type="Gene3D" id="2.60.40.790">
    <property type="match status" value="1"/>
</dbReference>
<dbReference type="Proteomes" id="UP001176961">
    <property type="component" value="Unassembled WGS sequence"/>
</dbReference>
<dbReference type="AlphaFoldDB" id="A0AA36M3J7"/>
<dbReference type="GO" id="GO:0051082">
    <property type="term" value="F:unfolded protein binding"/>
    <property type="evidence" value="ECO:0007669"/>
    <property type="project" value="TreeGrafter"/>
</dbReference>
<evidence type="ECO:0000259" key="3">
    <source>
        <dbReference type="PROSITE" id="PS01031"/>
    </source>
</evidence>
<dbReference type="InterPro" id="IPR008978">
    <property type="entry name" value="HSP20-like_chaperone"/>
</dbReference>
<comment type="caution">
    <text evidence="4">The sequence shown here is derived from an EMBL/GenBank/DDBJ whole genome shotgun (WGS) entry which is preliminary data.</text>
</comment>